<dbReference type="Pfam" id="PF02597">
    <property type="entry name" value="ThiS"/>
    <property type="match status" value="1"/>
</dbReference>
<accession>A0A0A6VS41</accession>
<dbReference type="InterPro" id="IPR003749">
    <property type="entry name" value="ThiS/MoaD-like"/>
</dbReference>
<sequence>MTAITLNGRPRQVAAEATVVDLVAETVGRPLGPDGAPLDGGRLGVAVAVDAAVVPRSRWRRTPVAEGQSIEIITAVQGG</sequence>
<dbReference type="PANTHER" id="PTHR34472:SF1">
    <property type="entry name" value="SULFUR CARRIER PROTEIN THIS"/>
    <property type="match status" value="1"/>
</dbReference>
<dbReference type="InterPro" id="IPR010035">
    <property type="entry name" value="Thi_S"/>
</dbReference>
<dbReference type="InterPro" id="IPR012675">
    <property type="entry name" value="Beta-grasp_dom_sf"/>
</dbReference>
<dbReference type="RefSeq" id="WP_035929497.1">
    <property type="nucleotide sequence ID" value="NZ_JSUH01000015.1"/>
</dbReference>
<dbReference type="InterPro" id="IPR016155">
    <property type="entry name" value="Mopterin_synth/thiamin_S_b"/>
</dbReference>
<dbReference type="AlphaFoldDB" id="A0A0A6VS41"/>
<evidence type="ECO:0000313" key="2">
    <source>
        <dbReference type="Proteomes" id="UP000030466"/>
    </source>
</evidence>
<protein>
    <submittedName>
        <fullName evidence="1">Thiamine biosynthesis protein ThiS</fullName>
    </submittedName>
</protein>
<name>A0A0A6VS41_KOCRO</name>
<proteinExistence type="predicted"/>
<organism evidence="1 2">
    <name type="scientific">Kocuria rosea subsp. polaris</name>
    <dbReference type="NCBI Taxonomy" id="136273"/>
    <lineage>
        <taxon>Bacteria</taxon>
        <taxon>Bacillati</taxon>
        <taxon>Actinomycetota</taxon>
        <taxon>Actinomycetes</taxon>
        <taxon>Micrococcales</taxon>
        <taxon>Micrococcaceae</taxon>
        <taxon>Kocuria</taxon>
    </lineage>
</organism>
<dbReference type="PANTHER" id="PTHR34472">
    <property type="entry name" value="SULFUR CARRIER PROTEIN THIS"/>
    <property type="match status" value="1"/>
</dbReference>
<comment type="caution">
    <text evidence="1">The sequence shown here is derived from an EMBL/GenBank/DDBJ whole genome shotgun (WGS) entry which is preliminary data.</text>
</comment>
<dbReference type="Gene3D" id="3.10.20.30">
    <property type="match status" value="1"/>
</dbReference>
<dbReference type="EMBL" id="JSUH01000015">
    <property type="protein sequence ID" value="KHD96594.1"/>
    <property type="molecule type" value="Genomic_DNA"/>
</dbReference>
<dbReference type="NCBIfam" id="TIGR01683">
    <property type="entry name" value="thiS"/>
    <property type="match status" value="1"/>
</dbReference>
<reference evidence="1 2" key="1">
    <citation type="journal article" date="2003" name="Int. J. Syst. Evol. Microbiol.">
        <title>Kocuria polaris sp. nov., an orange-pigmented psychrophilic bacterium isolated from an Antarctic cyanobacterial mat sample.</title>
        <authorList>
            <person name="Reddy G.S."/>
            <person name="Prakash J.S."/>
            <person name="Prabahar V."/>
            <person name="Matsumoto G.I."/>
            <person name="Stackebrandt E."/>
            <person name="Shivaji S."/>
        </authorList>
    </citation>
    <scope>NUCLEOTIDE SEQUENCE [LARGE SCALE GENOMIC DNA]</scope>
    <source>
        <strain evidence="1 2">CMS 76or</strain>
    </source>
</reference>
<dbReference type="SUPFAM" id="SSF54285">
    <property type="entry name" value="MoaD/ThiS"/>
    <property type="match status" value="1"/>
</dbReference>
<evidence type="ECO:0000313" key="1">
    <source>
        <dbReference type="EMBL" id="KHD96594.1"/>
    </source>
</evidence>
<keyword evidence="2" id="KW-1185">Reference proteome</keyword>
<gene>
    <name evidence="1" type="ORF">GY22_15010</name>
</gene>
<dbReference type="Proteomes" id="UP000030466">
    <property type="component" value="Unassembled WGS sequence"/>
</dbReference>